<dbReference type="InterPro" id="IPR004589">
    <property type="entry name" value="DNA_helicase_ATP-dep_RecQ"/>
</dbReference>
<evidence type="ECO:0000256" key="4">
    <source>
        <dbReference type="ARBA" id="ARBA00022723"/>
    </source>
</evidence>
<comment type="cofactor">
    <cofactor evidence="2">
        <name>Zn(2+)</name>
        <dbReference type="ChEBI" id="CHEBI:29105"/>
    </cofactor>
</comment>
<evidence type="ECO:0000256" key="5">
    <source>
        <dbReference type="ARBA" id="ARBA00022741"/>
    </source>
</evidence>
<keyword evidence="9" id="KW-0862">Zinc</keyword>
<evidence type="ECO:0000256" key="2">
    <source>
        <dbReference type="ARBA" id="ARBA00001947"/>
    </source>
</evidence>
<dbReference type="PROSITE" id="PS51194">
    <property type="entry name" value="HELICASE_CTER"/>
    <property type="match status" value="1"/>
</dbReference>
<dbReference type="InterPro" id="IPR036388">
    <property type="entry name" value="WH-like_DNA-bd_sf"/>
</dbReference>
<dbReference type="InterPro" id="IPR011545">
    <property type="entry name" value="DEAD/DEAH_box_helicase_dom"/>
</dbReference>
<dbReference type="Pfam" id="PF00270">
    <property type="entry name" value="DEAD"/>
    <property type="match status" value="1"/>
</dbReference>
<organism evidence="20 21">
    <name type="scientific">Tepidicella xavieri</name>
    <dbReference type="NCBI Taxonomy" id="360241"/>
    <lineage>
        <taxon>Bacteria</taxon>
        <taxon>Pseudomonadati</taxon>
        <taxon>Pseudomonadota</taxon>
        <taxon>Betaproteobacteria</taxon>
        <taxon>Burkholderiales</taxon>
        <taxon>Tepidicella</taxon>
    </lineage>
</organism>
<dbReference type="InterPro" id="IPR001650">
    <property type="entry name" value="Helicase_C-like"/>
</dbReference>
<comment type="cofactor">
    <cofactor evidence="1">
        <name>Mg(2+)</name>
        <dbReference type="ChEBI" id="CHEBI:18420"/>
    </cofactor>
</comment>
<dbReference type="AlphaFoldDB" id="A0A4V3D641"/>
<evidence type="ECO:0000256" key="3">
    <source>
        <dbReference type="ARBA" id="ARBA00005446"/>
    </source>
</evidence>
<evidence type="ECO:0000259" key="17">
    <source>
        <dbReference type="PROSITE" id="PS50967"/>
    </source>
</evidence>
<dbReference type="SMART" id="SM00490">
    <property type="entry name" value="HELICc"/>
    <property type="match status" value="1"/>
</dbReference>
<dbReference type="NCBIfam" id="TIGR00614">
    <property type="entry name" value="recQ_fam"/>
    <property type="match status" value="1"/>
</dbReference>
<dbReference type="PROSITE" id="PS50967">
    <property type="entry name" value="HRDC"/>
    <property type="match status" value="1"/>
</dbReference>
<keyword evidence="21" id="KW-1185">Reference proteome</keyword>
<evidence type="ECO:0000259" key="19">
    <source>
        <dbReference type="PROSITE" id="PS51194"/>
    </source>
</evidence>
<feature type="domain" description="Helicase C-terminal" evidence="19">
    <location>
        <begin position="241"/>
        <end position="396"/>
    </location>
</feature>
<evidence type="ECO:0000256" key="12">
    <source>
        <dbReference type="ARBA" id="ARBA00023172"/>
    </source>
</evidence>
<dbReference type="SUPFAM" id="SSF52540">
    <property type="entry name" value="P-loop containing nucleoside triphosphate hydrolases"/>
    <property type="match status" value="2"/>
</dbReference>
<dbReference type="SMART" id="SM00487">
    <property type="entry name" value="DEXDc"/>
    <property type="match status" value="1"/>
</dbReference>
<evidence type="ECO:0000256" key="13">
    <source>
        <dbReference type="ARBA" id="ARBA00023204"/>
    </source>
</evidence>
<keyword evidence="10" id="KW-0067">ATP-binding</keyword>
<reference evidence="20 21" key="1">
    <citation type="submission" date="2019-03" db="EMBL/GenBank/DDBJ databases">
        <title>Genomic Encyclopedia of Type Strains, Phase IV (KMG-IV): sequencing the most valuable type-strain genomes for metagenomic binning, comparative biology and taxonomic classification.</title>
        <authorList>
            <person name="Goeker M."/>
        </authorList>
    </citation>
    <scope>NUCLEOTIDE SEQUENCE [LARGE SCALE GENOMIC DNA]</scope>
    <source>
        <strain evidence="20 21">DSM 19605</strain>
    </source>
</reference>
<evidence type="ECO:0000256" key="1">
    <source>
        <dbReference type="ARBA" id="ARBA00001946"/>
    </source>
</evidence>
<dbReference type="GO" id="GO:0005524">
    <property type="term" value="F:ATP binding"/>
    <property type="evidence" value="ECO:0007669"/>
    <property type="project" value="UniProtKB-KW"/>
</dbReference>
<dbReference type="PANTHER" id="PTHR13710:SF105">
    <property type="entry name" value="ATP-DEPENDENT DNA HELICASE Q1"/>
    <property type="match status" value="1"/>
</dbReference>
<dbReference type="FunFam" id="3.40.50.300:FF:000296">
    <property type="entry name" value="ATP-dependent DNA helicase RecQ"/>
    <property type="match status" value="1"/>
</dbReference>
<dbReference type="GO" id="GO:0009432">
    <property type="term" value="P:SOS response"/>
    <property type="evidence" value="ECO:0007669"/>
    <property type="project" value="UniProtKB-UniRule"/>
</dbReference>
<dbReference type="GO" id="GO:0046872">
    <property type="term" value="F:metal ion binding"/>
    <property type="evidence" value="ECO:0007669"/>
    <property type="project" value="UniProtKB-KW"/>
</dbReference>
<keyword evidence="8 20" id="KW-0347">Helicase</keyword>
<comment type="catalytic activity">
    <reaction evidence="15">
        <text>Couples ATP hydrolysis with the unwinding of duplex DNA by translocating in the 3'-5' direction.</text>
        <dbReference type="EC" id="5.6.2.4"/>
    </reaction>
</comment>
<evidence type="ECO:0000256" key="14">
    <source>
        <dbReference type="ARBA" id="ARBA00023235"/>
    </source>
</evidence>
<feature type="domain" description="HRDC" evidence="17">
    <location>
        <begin position="574"/>
        <end position="646"/>
    </location>
</feature>
<dbReference type="InterPro" id="IPR044876">
    <property type="entry name" value="HRDC_dom_sf"/>
</dbReference>
<dbReference type="Gene3D" id="1.10.150.80">
    <property type="entry name" value="HRDC domain"/>
    <property type="match status" value="1"/>
</dbReference>
<keyword evidence="12" id="KW-0233">DNA recombination</keyword>
<accession>A0A4V3D641</accession>
<evidence type="ECO:0000256" key="9">
    <source>
        <dbReference type="ARBA" id="ARBA00022833"/>
    </source>
</evidence>
<keyword evidence="4" id="KW-0479">Metal-binding</keyword>
<dbReference type="SMART" id="SM00341">
    <property type="entry name" value="HRDC"/>
    <property type="match status" value="1"/>
</dbReference>
<dbReference type="CDD" id="cd17920">
    <property type="entry name" value="DEXHc_RecQ"/>
    <property type="match status" value="1"/>
</dbReference>
<dbReference type="GO" id="GO:0006260">
    <property type="term" value="P:DNA replication"/>
    <property type="evidence" value="ECO:0007669"/>
    <property type="project" value="InterPro"/>
</dbReference>
<sequence length="646" mass="70658">MLSEALAVPDTVEPGVTPWEGECHAVLRDVFGYARFRGPQQAIVAHVSAGGDALVLMPTGGGKSLCYQIPAIVRHRAGHGVAIVVSPLIALMHDQVGALREAGVEAAYLNSSLSGEDAAEVERRLLRGELVLLYAAPERLTTPRFMAQLQSLHERGLLSLFAIDEAHCVSQWGHDFRPEYRGLAALHERFPDVPRIALTATADALTRDDIVHHLQLQAAQHFVSSFDRPNIRYHIVEKKDSVQQLLRFIRDEHTHASGHDAGVVYCQSRRRVEEVAAQLAEAGLRALPYHAGLDAAVRQRHQDRFLREDGLIMVATIAFGMGIDKPDVRFVAHLDMPKNIEGYYQETGRAGRDGEPANAWMAYGLQDVVNQRRMIDESPAADEFKQVLRGKLDALLALAEATDCRRVRLLAYFGEAYGQAGPDGLAAGARCGNCDNCLQPPQTWDATEAARKLLSCIYRVQQASGSAFGAGHLIDILRGKATDKVRQYGHDRLSTFGIGTQLGESEWRSLLRQLIARGAVRVDGGPFATLHLAEGARALLRGEATVRLRVPSTSPARSRGGARQRVVAAEATLPLAARETLAALKAWRAEVAREHNLPAYVILHDATLRAIAERQPRSWADLEGLPGLGQKKREAYGAAVLRVVNP</sequence>
<gene>
    <name evidence="20" type="ORF">DFR43_109107</name>
</gene>
<keyword evidence="11" id="KW-0238">DNA-binding</keyword>
<protein>
    <recommendedName>
        <fullName evidence="16">DNA helicase RecQ</fullName>
        <ecNumber evidence="16">5.6.2.4</ecNumber>
    </recommendedName>
</protein>
<keyword evidence="5" id="KW-0547">Nucleotide-binding</keyword>
<dbReference type="InterPro" id="IPR032284">
    <property type="entry name" value="RecQ_Zn-bd"/>
</dbReference>
<dbReference type="SUPFAM" id="SSF47819">
    <property type="entry name" value="HRDC-like"/>
    <property type="match status" value="1"/>
</dbReference>
<dbReference type="CDD" id="cd18794">
    <property type="entry name" value="SF2_C_RecQ"/>
    <property type="match status" value="1"/>
</dbReference>
<dbReference type="GO" id="GO:0043590">
    <property type="term" value="C:bacterial nucleoid"/>
    <property type="evidence" value="ECO:0007669"/>
    <property type="project" value="TreeGrafter"/>
</dbReference>
<dbReference type="InterPro" id="IPR006293">
    <property type="entry name" value="DNA_helicase_ATP-dep_RecQ_bac"/>
</dbReference>
<dbReference type="Proteomes" id="UP000295510">
    <property type="component" value="Unassembled WGS sequence"/>
</dbReference>
<dbReference type="GO" id="GO:0030894">
    <property type="term" value="C:replisome"/>
    <property type="evidence" value="ECO:0007669"/>
    <property type="project" value="TreeGrafter"/>
</dbReference>
<dbReference type="Gene3D" id="3.40.50.300">
    <property type="entry name" value="P-loop containing nucleotide triphosphate hydrolases"/>
    <property type="match status" value="2"/>
</dbReference>
<dbReference type="GO" id="GO:0003677">
    <property type="term" value="F:DNA binding"/>
    <property type="evidence" value="ECO:0007669"/>
    <property type="project" value="UniProtKB-KW"/>
</dbReference>
<keyword evidence="6" id="KW-0227">DNA damage</keyword>
<evidence type="ECO:0000256" key="6">
    <source>
        <dbReference type="ARBA" id="ARBA00022763"/>
    </source>
</evidence>
<name>A0A4V3D641_9BURK</name>
<evidence type="ECO:0000256" key="11">
    <source>
        <dbReference type="ARBA" id="ARBA00023125"/>
    </source>
</evidence>
<dbReference type="GO" id="GO:0006281">
    <property type="term" value="P:DNA repair"/>
    <property type="evidence" value="ECO:0007669"/>
    <property type="project" value="UniProtKB-KW"/>
</dbReference>
<dbReference type="FunFam" id="3.40.50.300:FF:000156">
    <property type="entry name" value="ATP-dependent DNA helicase recQ"/>
    <property type="match status" value="1"/>
</dbReference>
<evidence type="ECO:0000259" key="18">
    <source>
        <dbReference type="PROSITE" id="PS51192"/>
    </source>
</evidence>
<dbReference type="SMART" id="SM00956">
    <property type="entry name" value="RQC"/>
    <property type="match status" value="1"/>
</dbReference>
<dbReference type="Pfam" id="PF00271">
    <property type="entry name" value="Helicase_C"/>
    <property type="match status" value="1"/>
</dbReference>
<dbReference type="Pfam" id="PF00570">
    <property type="entry name" value="HRDC"/>
    <property type="match status" value="1"/>
</dbReference>
<dbReference type="PANTHER" id="PTHR13710">
    <property type="entry name" value="DNA HELICASE RECQ FAMILY MEMBER"/>
    <property type="match status" value="1"/>
</dbReference>
<evidence type="ECO:0000313" key="21">
    <source>
        <dbReference type="Proteomes" id="UP000295510"/>
    </source>
</evidence>
<dbReference type="InterPro" id="IPR010997">
    <property type="entry name" value="HRDC-like_sf"/>
</dbReference>
<evidence type="ECO:0000313" key="20">
    <source>
        <dbReference type="EMBL" id="TDQ42537.1"/>
    </source>
</evidence>
<evidence type="ECO:0000256" key="8">
    <source>
        <dbReference type="ARBA" id="ARBA00022806"/>
    </source>
</evidence>
<dbReference type="GO" id="GO:0016787">
    <property type="term" value="F:hydrolase activity"/>
    <property type="evidence" value="ECO:0007669"/>
    <property type="project" value="UniProtKB-KW"/>
</dbReference>
<keyword evidence="7" id="KW-0378">Hydrolase</keyword>
<dbReference type="NCBIfam" id="TIGR01389">
    <property type="entry name" value="recQ"/>
    <property type="match status" value="1"/>
</dbReference>
<comment type="caution">
    <text evidence="20">The sequence shown here is derived from an EMBL/GenBank/DDBJ whole genome shotgun (WGS) entry which is preliminary data.</text>
</comment>
<dbReference type="GO" id="GO:0006310">
    <property type="term" value="P:DNA recombination"/>
    <property type="evidence" value="ECO:0007669"/>
    <property type="project" value="UniProtKB-UniRule"/>
</dbReference>
<feature type="domain" description="Helicase ATP-binding" evidence="18">
    <location>
        <begin position="44"/>
        <end position="220"/>
    </location>
</feature>
<dbReference type="Gene3D" id="1.10.10.10">
    <property type="entry name" value="Winged helix-like DNA-binding domain superfamily/Winged helix DNA-binding domain"/>
    <property type="match status" value="1"/>
</dbReference>
<evidence type="ECO:0000256" key="7">
    <source>
        <dbReference type="ARBA" id="ARBA00022801"/>
    </source>
</evidence>
<dbReference type="Pfam" id="PF09382">
    <property type="entry name" value="RQC"/>
    <property type="match status" value="1"/>
</dbReference>
<dbReference type="GO" id="GO:0043138">
    <property type="term" value="F:3'-5' DNA helicase activity"/>
    <property type="evidence" value="ECO:0007669"/>
    <property type="project" value="UniProtKB-EC"/>
</dbReference>
<dbReference type="GO" id="GO:0005737">
    <property type="term" value="C:cytoplasm"/>
    <property type="evidence" value="ECO:0007669"/>
    <property type="project" value="TreeGrafter"/>
</dbReference>
<comment type="similarity">
    <text evidence="3">Belongs to the helicase family. RecQ subfamily.</text>
</comment>
<dbReference type="GO" id="GO:0009378">
    <property type="term" value="F:four-way junction helicase activity"/>
    <property type="evidence" value="ECO:0007669"/>
    <property type="project" value="TreeGrafter"/>
</dbReference>
<evidence type="ECO:0000256" key="10">
    <source>
        <dbReference type="ARBA" id="ARBA00022840"/>
    </source>
</evidence>
<dbReference type="EMBL" id="SNYL01000009">
    <property type="protein sequence ID" value="TDQ42537.1"/>
    <property type="molecule type" value="Genomic_DNA"/>
</dbReference>
<dbReference type="InterPro" id="IPR014001">
    <property type="entry name" value="Helicase_ATP-bd"/>
</dbReference>
<dbReference type="EC" id="5.6.2.4" evidence="16"/>
<dbReference type="PROSITE" id="PS51192">
    <property type="entry name" value="HELICASE_ATP_BIND_1"/>
    <property type="match status" value="1"/>
</dbReference>
<keyword evidence="14" id="KW-0413">Isomerase</keyword>
<proteinExistence type="inferred from homology"/>
<dbReference type="InterPro" id="IPR027417">
    <property type="entry name" value="P-loop_NTPase"/>
</dbReference>
<dbReference type="Pfam" id="PF16124">
    <property type="entry name" value="RecQ_Zn_bind"/>
    <property type="match status" value="1"/>
</dbReference>
<evidence type="ECO:0000256" key="15">
    <source>
        <dbReference type="ARBA" id="ARBA00034617"/>
    </source>
</evidence>
<keyword evidence="13" id="KW-0234">DNA repair</keyword>
<dbReference type="InterPro" id="IPR018982">
    <property type="entry name" value="RQC_domain"/>
</dbReference>
<dbReference type="InterPro" id="IPR002121">
    <property type="entry name" value="HRDC_dom"/>
</dbReference>
<evidence type="ECO:0000256" key="16">
    <source>
        <dbReference type="NCBIfam" id="TIGR01389"/>
    </source>
</evidence>